<feature type="non-terminal residue" evidence="1">
    <location>
        <position position="1"/>
    </location>
</feature>
<accession>A0ACD1G7Y8</accession>
<protein>
    <submittedName>
        <fullName evidence="1">Ankyrin</fullName>
    </submittedName>
</protein>
<organism evidence="1 2">
    <name type="scientific">Aspergillus brunneoviolaceus CBS 621.78</name>
    <dbReference type="NCBI Taxonomy" id="1450534"/>
    <lineage>
        <taxon>Eukaryota</taxon>
        <taxon>Fungi</taxon>
        <taxon>Dikarya</taxon>
        <taxon>Ascomycota</taxon>
        <taxon>Pezizomycotina</taxon>
        <taxon>Eurotiomycetes</taxon>
        <taxon>Eurotiomycetidae</taxon>
        <taxon>Eurotiales</taxon>
        <taxon>Aspergillaceae</taxon>
        <taxon>Aspergillus</taxon>
        <taxon>Aspergillus subgen. Circumdati</taxon>
    </lineage>
</organism>
<evidence type="ECO:0000313" key="1">
    <source>
        <dbReference type="EMBL" id="RAH45343.1"/>
    </source>
</evidence>
<sequence>EILEWLARDQGPGRHHEIQGRRTPGTGKWIFAQWQFRQWLDTSTNILWCIGGPGSGKSTLMSFVIDEIKQSHTGPDAGVAYYYCDYRMRTSQPMVLVLGCMIKTFAEHLDSLPQSLNALYDKCRRENRQPVVAELEVIMNDICGLFKSPFVLIDALDEFSPADMTQTRHLVRLLDKLARNGARVFVTSRSRPEPLSAENNVVLEYTADSEDVRSHVLYVLRSDDMMIDLLDQQLEEEICSTIVIQAGGMFLLAVLHLQNIRDQVSRAGIRKSLKTLSSDLGGAYDKSFDALSHQSAARKELALRALRWVACAYRPLSALELRHALATDDEIWDWDKVSPLRLIISSCCGLLSVDGMEDHAQVRLVHHTLQQYLQSTQPDWYARAHTVITQTCLQYLLLEALKTPEIQGEIFILVGYAKDCWGLHAALALLEEYVNLAMRLFNDQPRLKFLFAENERIHGLHIASGFGLTELVHYMAECGHDVECFDTGSQSPLHHACAHNHPNTALELIKLGANVSHVTPKRDTALFLAVGTGNLELVRVLLDNGAPPVNARTQSGQTPLHHACRKGDEDTVRLLIKNGCEIRATDSKYWQPLHTTADAGHEHIVRILLEHGALSRYNDLQWTTFQDFAALRGHHNLVELFRELRYSRRPYGK</sequence>
<dbReference type="Proteomes" id="UP000249057">
    <property type="component" value="Unassembled WGS sequence"/>
</dbReference>
<evidence type="ECO:0000313" key="2">
    <source>
        <dbReference type="Proteomes" id="UP000249057"/>
    </source>
</evidence>
<name>A0ACD1G7Y8_9EURO</name>
<dbReference type="EMBL" id="KZ825346">
    <property type="protein sequence ID" value="RAH45343.1"/>
    <property type="molecule type" value="Genomic_DNA"/>
</dbReference>
<gene>
    <name evidence="1" type="ORF">BO95DRAFT_364040</name>
</gene>
<proteinExistence type="predicted"/>
<keyword evidence="2" id="KW-1185">Reference proteome</keyword>
<reference evidence="1" key="1">
    <citation type="submission" date="2018-02" db="EMBL/GenBank/DDBJ databases">
        <title>The genomes of Aspergillus section Nigri reveals drivers in fungal speciation.</title>
        <authorList>
            <consortium name="DOE Joint Genome Institute"/>
            <person name="Vesth T.C."/>
            <person name="Nybo J."/>
            <person name="Theobald S."/>
            <person name="Brandl J."/>
            <person name="Frisvad J.C."/>
            <person name="Nielsen K.F."/>
            <person name="Lyhne E.K."/>
            <person name="Kogle M.E."/>
            <person name="Kuo A."/>
            <person name="Riley R."/>
            <person name="Clum A."/>
            <person name="Nolan M."/>
            <person name="Lipzen A."/>
            <person name="Salamov A."/>
            <person name="Henrissat B."/>
            <person name="Wiebenga A."/>
            <person name="De vries R.P."/>
            <person name="Grigoriev I.V."/>
            <person name="Mortensen U.H."/>
            <person name="Andersen M.R."/>
            <person name="Baker S.E."/>
        </authorList>
    </citation>
    <scope>NUCLEOTIDE SEQUENCE</scope>
    <source>
        <strain evidence="1">CBS 621.78</strain>
    </source>
</reference>